<feature type="region of interest" description="Disordered" evidence="1">
    <location>
        <begin position="63"/>
        <end position="83"/>
    </location>
</feature>
<evidence type="ECO:0008006" key="5">
    <source>
        <dbReference type="Google" id="ProtNLM"/>
    </source>
</evidence>
<keyword evidence="4" id="KW-1185">Reference proteome</keyword>
<feature type="signal peptide" evidence="2">
    <location>
        <begin position="1"/>
        <end position="25"/>
    </location>
</feature>
<gene>
    <name evidence="3" type="ORF">DPMN_115813</name>
</gene>
<dbReference type="EMBL" id="JAIWYP010000004">
    <property type="protein sequence ID" value="KAH3842316.1"/>
    <property type="molecule type" value="Genomic_DNA"/>
</dbReference>
<proteinExistence type="predicted"/>
<dbReference type="AlphaFoldDB" id="A0A9D4KME7"/>
<evidence type="ECO:0000256" key="2">
    <source>
        <dbReference type="SAM" id="SignalP"/>
    </source>
</evidence>
<feature type="compositionally biased region" description="Polar residues" evidence="1">
    <location>
        <begin position="74"/>
        <end position="83"/>
    </location>
</feature>
<feature type="chain" id="PRO_5038953094" description="Secreted protein" evidence="2">
    <location>
        <begin position="26"/>
        <end position="83"/>
    </location>
</feature>
<comment type="caution">
    <text evidence="3">The sequence shown here is derived from an EMBL/GenBank/DDBJ whole genome shotgun (WGS) entry which is preliminary data.</text>
</comment>
<accession>A0A9D4KME7</accession>
<name>A0A9D4KME7_DREPO</name>
<dbReference type="Proteomes" id="UP000828390">
    <property type="component" value="Unassembled WGS sequence"/>
</dbReference>
<organism evidence="3 4">
    <name type="scientific">Dreissena polymorpha</name>
    <name type="common">Zebra mussel</name>
    <name type="synonym">Mytilus polymorpha</name>
    <dbReference type="NCBI Taxonomy" id="45954"/>
    <lineage>
        <taxon>Eukaryota</taxon>
        <taxon>Metazoa</taxon>
        <taxon>Spiralia</taxon>
        <taxon>Lophotrochozoa</taxon>
        <taxon>Mollusca</taxon>
        <taxon>Bivalvia</taxon>
        <taxon>Autobranchia</taxon>
        <taxon>Heteroconchia</taxon>
        <taxon>Euheterodonta</taxon>
        <taxon>Imparidentia</taxon>
        <taxon>Neoheterodontei</taxon>
        <taxon>Myida</taxon>
        <taxon>Dreissenoidea</taxon>
        <taxon>Dreissenidae</taxon>
        <taxon>Dreissena</taxon>
    </lineage>
</organism>
<sequence length="83" mass="8268">MTLGPGAEALLAFLMVSFTSSSVCSETSNGFSGSSAGSIRSQSLNGSSLLGSGCVEWGYLSTSSSGASNFPDCSLSSKDLANL</sequence>
<evidence type="ECO:0000313" key="3">
    <source>
        <dbReference type="EMBL" id="KAH3842316.1"/>
    </source>
</evidence>
<reference evidence="3" key="2">
    <citation type="submission" date="2020-11" db="EMBL/GenBank/DDBJ databases">
        <authorList>
            <person name="McCartney M.A."/>
            <person name="Auch B."/>
            <person name="Kono T."/>
            <person name="Mallez S."/>
            <person name="Becker A."/>
            <person name="Gohl D.M."/>
            <person name="Silverstein K.A.T."/>
            <person name="Koren S."/>
            <person name="Bechman K.B."/>
            <person name="Herman A."/>
            <person name="Abrahante J.E."/>
            <person name="Garbe J."/>
        </authorList>
    </citation>
    <scope>NUCLEOTIDE SEQUENCE</scope>
    <source>
        <strain evidence="3">Duluth1</strain>
        <tissue evidence="3">Whole animal</tissue>
    </source>
</reference>
<protein>
    <recommendedName>
        <fullName evidence="5">Secreted protein</fullName>
    </recommendedName>
</protein>
<feature type="region of interest" description="Disordered" evidence="1">
    <location>
        <begin position="23"/>
        <end position="43"/>
    </location>
</feature>
<evidence type="ECO:0000313" key="4">
    <source>
        <dbReference type="Proteomes" id="UP000828390"/>
    </source>
</evidence>
<evidence type="ECO:0000256" key="1">
    <source>
        <dbReference type="SAM" id="MobiDB-lite"/>
    </source>
</evidence>
<reference evidence="3" key="1">
    <citation type="journal article" date="2019" name="bioRxiv">
        <title>The Genome of the Zebra Mussel, Dreissena polymorpha: A Resource for Invasive Species Research.</title>
        <authorList>
            <person name="McCartney M.A."/>
            <person name="Auch B."/>
            <person name="Kono T."/>
            <person name="Mallez S."/>
            <person name="Zhang Y."/>
            <person name="Obille A."/>
            <person name="Becker A."/>
            <person name="Abrahante J.E."/>
            <person name="Garbe J."/>
            <person name="Badalamenti J.P."/>
            <person name="Herman A."/>
            <person name="Mangelson H."/>
            <person name="Liachko I."/>
            <person name="Sullivan S."/>
            <person name="Sone E.D."/>
            <person name="Koren S."/>
            <person name="Silverstein K.A.T."/>
            <person name="Beckman K.B."/>
            <person name="Gohl D.M."/>
        </authorList>
    </citation>
    <scope>NUCLEOTIDE SEQUENCE</scope>
    <source>
        <strain evidence="3">Duluth1</strain>
        <tissue evidence="3">Whole animal</tissue>
    </source>
</reference>
<keyword evidence="2" id="KW-0732">Signal</keyword>